<accession>A0A4P9YVF6</accession>
<sequence>MSDDTVTSPRGRCGVALQAAGANVVLIFPPLMNLRPILRRNIGIGGNATANGNAGSNGAGALSRVSADAPDEKHG</sequence>
<protein>
    <submittedName>
        <fullName evidence="2">Uncharacterized protein</fullName>
    </submittedName>
</protein>
<proteinExistence type="predicted"/>
<dbReference type="EMBL" id="KZ990686">
    <property type="protein sequence ID" value="RKP23788.1"/>
    <property type="molecule type" value="Genomic_DNA"/>
</dbReference>
<evidence type="ECO:0000313" key="3">
    <source>
        <dbReference type="Proteomes" id="UP000278143"/>
    </source>
</evidence>
<keyword evidence="3" id="KW-1185">Reference proteome</keyword>
<dbReference type="AlphaFoldDB" id="A0A4P9YVF6"/>
<dbReference type="Proteomes" id="UP000278143">
    <property type="component" value="Unassembled WGS sequence"/>
</dbReference>
<gene>
    <name evidence="2" type="ORF">SYNPS1DRAFT_24133</name>
</gene>
<evidence type="ECO:0000256" key="1">
    <source>
        <dbReference type="SAM" id="MobiDB-lite"/>
    </source>
</evidence>
<reference evidence="3" key="1">
    <citation type="journal article" date="2018" name="Nat. Microbiol.">
        <title>Leveraging single-cell genomics to expand the fungal tree of life.</title>
        <authorList>
            <person name="Ahrendt S.R."/>
            <person name="Quandt C.A."/>
            <person name="Ciobanu D."/>
            <person name="Clum A."/>
            <person name="Salamov A."/>
            <person name="Andreopoulos B."/>
            <person name="Cheng J.F."/>
            <person name="Woyke T."/>
            <person name="Pelin A."/>
            <person name="Henrissat B."/>
            <person name="Reynolds N.K."/>
            <person name="Benny G.L."/>
            <person name="Smith M.E."/>
            <person name="James T.Y."/>
            <person name="Grigoriev I.V."/>
        </authorList>
    </citation>
    <scope>NUCLEOTIDE SEQUENCE [LARGE SCALE GENOMIC DNA]</scope>
    <source>
        <strain evidence="3">Benny S71-1</strain>
    </source>
</reference>
<feature type="compositionally biased region" description="Low complexity" evidence="1">
    <location>
        <begin position="48"/>
        <end position="61"/>
    </location>
</feature>
<evidence type="ECO:0000313" key="2">
    <source>
        <dbReference type="EMBL" id="RKP23788.1"/>
    </source>
</evidence>
<name>A0A4P9YVF6_9FUNG</name>
<organism evidence="2 3">
    <name type="scientific">Syncephalis pseudoplumigaleata</name>
    <dbReference type="NCBI Taxonomy" id="1712513"/>
    <lineage>
        <taxon>Eukaryota</taxon>
        <taxon>Fungi</taxon>
        <taxon>Fungi incertae sedis</taxon>
        <taxon>Zoopagomycota</taxon>
        <taxon>Zoopagomycotina</taxon>
        <taxon>Zoopagomycetes</taxon>
        <taxon>Zoopagales</taxon>
        <taxon>Piptocephalidaceae</taxon>
        <taxon>Syncephalis</taxon>
    </lineage>
</organism>
<feature type="region of interest" description="Disordered" evidence="1">
    <location>
        <begin position="48"/>
        <end position="75"/>
    </location>
</feature>